<dbReference type="Gene3D" id="3.20.20.80">
    <property type="entry name" value="Glycosidases"/>
    <property type="match status" value="1"/>
</dbReference>
<keyword evidence="1" id="KW-0732">Signal</keyword>
<dbReference type="SUPFAM" id="SSF51445">
    <property type="entry name" value="(Trans)glycosidases"/>
    <property type="match status" value="1"/>
</dbReference>
<dbReference type="Gene3D" id="2.60.40.1180">
    <property type="entry name" value="Golgi alpha-mannosidase II"/>
    <property type="match status" value="1"/>
</dbReference>
<reference evidence="3 4" key="1">
    <citation type="submission" date="2020-10" db="EMBL/GenBank/DDBJ databases">
        <title>Complete genome sequence of Paludibaculum fermentans P105T, a facultatively anaerobic acidobacterium capable of dissimilatory Fe(III) reduction.</title>
        <authorList>
            <person name="Dedysh S.N."/>
            <person name="Beletsky A.V."/>
            <person name="Kulichevskaya I.S."/>
            <person name="Mardanov A.V."/>
            <person name="Ravin N.V."/>
        </authorList>
    </citation>
    <scope>NUCLEOTIDE SEQUENCE [LARGE SCALE GENOMIC DNA]</scope>
    <source>
        <strain evidence="3 4">P105</strain>
    </source>
</reference>
<dbReference type="Pfam" id="PF22848">
    <property type="entry name" value="ASD1_dom"/>
    <property type="match status" value="1"/>
</dbReference>
<dbReference type="KEGG" id="pfer:IRI77_09710"/>
<proteinExistence type="predicted"/>
<dbReference type="InterPro" id="IPR055235">
    <property type="entry name" value="ASD1_cat"/>
</dbReference>
<feature type="chain" id="PRO_5032645172" evidence="1">
    <location>
        <begin position="24"/>
        <end position="715"/>
    </location>
</feature>
<sequence length="715" mass="77467">MKFVSIWCAAPVLFAALAGSAAAQPVTVRIDATRPGSPISRLVFGGFMEPATTQVWAEMLADRKFFYEVNSKPEPAAPAGGFGRRGPRRRWLPVGGDQFVVMDSKSPYVGEWSPLIQVEAGTPRGISQPGIALRAGRAYVGRVVLSGSPGIKVDVSLIWGPNPEDRQTVSLAKLTGGYAKYPLKFTAKADATQGRFEITGSGGGSFHIGAASLMPADNISGFKAASVRLLKEQGIEIARWPGGNFVSAYDWRDGLGDADKRPPRRELAWNGMETNDMGLDDFMTFCRLLMAEPYIAVNTGLGDDHSAAEEVEYVNGPATSPMGKLRVANGHATPYGVKIWGIGNEMYGPWQWGHMDVTQYPDKHNLFVKAMRKVDPTIKVIASSATPEELSWTYIENRQLGTFPEREAVNDKVPFAFGTKYDWTGALLAHSAEYIDYLGEHFYGYPHLAIDGPGQQFVEANDSTADRVRRMPNKVQMKFEAWEEYLKRMPSLKGKDIRFAFDEWAPRNRPVSASSTAPASSLMLNPMTNALVYHEFFRHSDMVALGVATGGMGTLALDPFGEAIGLRMEGLVMKVLHDRFAGALPVAVSGDSPQRTIKGTVWVDLPERPSGSSTYPLDVVAALSADRRKLAISVVNPTETTQECDLNLAGVRTGGSVKLWQLTAPPGSAPAPSVPGRGGFSGPPATMAESSLAEAPRKLTLAPASITVYEFELSQ</sequence>
<dbReference type="RefSeq" id="WP_194451873.1">
    <property type="nucleotide sequence ID" value="NZ_CP063849.1"/>
</dbReference>
<protein>
    <submittedName>
        <fullName evidence="3">Alpha-N-arabinofuranosidase</fullName>
    </submittedName>
</protein>
<dbReference type="InterPro" id="IPR017853">
    <property type="entry name" value="GH"/>
</dbReference>
<name>A0A7S7NUX8_PALFE</name>
<gene>
    <name evidence="3" type="ORF">IRI77_09710</name>
</gene>
<dbReference type="GO" id="GO:0000272">
    <property type="term" value="P:polysaccharide catabolic process"/>
    <property type="evidence" value="ECO:0007669"/>
    <property type="project" value="TreeGrafter"/>
</dbReference>
<evidence type="ECO:0000313" key="4">
    <source>
        <dbReference type="Proteomes" id="UP000593892"/>
    </source>
</evidence>
<dbReference type="PANTHER" id="PTHR43576">
    <property type="entry name" value="ALPHA-L-ARABINOFURANOSIDASE C-RELATED"/>
    <property type="match status" value="1"/>
</dbReference>
<accession>A0A7S7NUX8</accession>
<organism evidence="3 4">
    <name type="scientific">Paludibaculum fermentans</name>
    <dbReference type="NCBI Taxonomy" id="1473598"/>
    <lineage>
        <taxon>Bacteria</taxon>
        <taxon>Pseudomonadati</taxon>
        <taxon>Acidobacteriota</taxon>
        <taxon>Terriglobia</taxon>
        <taxon>Bryobacterales</taxon>
        <taxon>Bryobacteraceae</taxon>
        <taxon>Paludibaculum</taxon>
    </lineage>
</organism>
<dbReference type="PANTHER" id="PTHR43576:SF2">
    <property type="entry name" value="INTRACELLULAR EXO-ALPHA-L-ARABINOFURANOSIDASE 2"/>
    <property type="match status" value="1"/>
</dbReference>
<feature type="domain" description="Alpha-L-arabinofuranosidase 1 catalytic" evidence="2">
    <location>
        <begin position="234"/>
        <end position="389"/>
    </location>
</feature>
<dbReference type="Proteomes" id="UP000593892">
    <property type="component" value="Chromosome"/>
</dbReference>
<keyword evidence="4" id="KW-1185">Reference proteome</keyword>
<dbReference type="InterPro" id="IPR013780">
    <property type="entry name" value="Glyco_hydro_b"/>
</dbReference>
<evidence type="ECO:0000256" key="1">
    <source>
        <dbReference type="SAM" id="SignalP"/>
    </source>
</evidence>
<feature type="signal peptide" evidence="1">
    <location>
        <begin position="1"/>
        <end position="23"/>
    </location>
</feature>
<evidence type="ECO:0000259" key="2">
    <source>
        <dbReference type="Pfam" id="PF22848"/>
    </source>
</evidence>
<dbReference type="EMBL" id="CP063849">
    <property type="protein sequence ID" value="QOY90208.1"/>
    <property type="molecule type" value="Genomic_DNA"/>
</dbReference>
<dbReference type="AlphaFoldDB" id="A0A7S7NUX8"/>
<evidence type="ECO:0000313" key="3">
    <source>
        <dbReference type="EMBL" id="QOY90208.1"/>
    </source>
</evidence>